<organism evidence="1 2">
    <name type="scientific">Glossina fuscipes</name>
    <dbReference type="NCBI Taxonomy" id="7396"/>
    <lineage>
        <taxon>Eukaryota</taxon>
        <taxon>Metazoa</taxon>
        <taxon>Ecdysozoa</taxon>
        <taxon>Arthropoda</taxon>
        <taxon>Hexapoda</taxon>
        <taxon>Insecta</taxon>
        <taxon>Pterygota</taxon>
        <taxon>Neoptera</taxon>
        <taxon>Endopterygota</taxon>
        <taxon>Diptera</taxon>
        <taxon>Brachycera</taxon>
        <taxon>Muscomorpha</taxon>
        <taxon>Hippoboscoidea</taxon>
        <taxon>Glossinidae</taxon>
        <taxon>Glossina</taxon>
    </lineage>
</organism>
<dbReference type="Proteomes" id="UP000092443">
    <property type="component" value="Unplaced"/>
</dbReference>
<dbReference type="RefSeq" id="XP_037897275.1">
    <property type="nucleotide sequence ID" value="XM_038041347.1"/>
</dbReference>
<protein>
    <submittedName>
        <fullName evidence="2">Uncharacterized protein LOC119642261</fullName>
    </submittedName>
</protein>
<keyword evidence="1" id="KW-1185">Reference proteome</keyword>
<reference evidence="2" key="1">
    <citation type="submission" date="2025-08" db="UniProtKB">
        <authorList>
            <consortium name="RefSeq"/>
        </authorList>
    </citation>
    <scope>IDENTIFICATION</scope>
    <source>
        <tissue evidence="2">Whole body pupa</tissue>
    </source>
</reference>
<proteinExistence type="predicted"/>
<evidence type="ECO:0000313" key="1">
    <source>
        <dbReference type="Proteomes" id="UP000092443"/>
    </source>
</evidence>
<sequence length="151" mass="16725">MESSPSTSIEKQIDNFLEHFKRSASKAIETDWCNLGSSNANTNANPEANNTVTVQANIASPDNGHCSGGHPLLQKQASQLSLMENYQHLLQRTRSRSNGIDITDLTEYCAIFTVGIQNCSYTRYVHLFVMSTNKKSILTESLTPITTVLEK</sequence>
<gene>
    <name evidence="2" type="primary">LOC119642261</name>
</gene>
<evidence type="ECO:0000313" key="2">
    <source>
        <dbReference type="RefSeq" id="XP_037897275.1"/>
    </source>
</evidence>
<dbReference type="KEGG" id="gfs:119642261"/>
<accession>A0A9C6DYP2</accession>
<dbReference type="GeneID" id="119642261"/>
<dbReference type="AlphaFoldDB" id="A0A9C6DYP2"/>
<name>A0A9C6DYP2_9MUSC</name>